<keyword evidence="3" id="KW-1185">Reference proteome</keyword>
<gene>
    <name evidence="2" type="ORF">BT96DRAFT_994510</name>
</gene>
<accession>A0A6A4HL10</accession>
<feature type="region of interest" description="Disordered" evidence="1">
    <location>
        <begin position="94"/>
        <end position="119"/>
    </location>
</feature>
<name>A0A6A4HL10_9AGAR</name>
<reference evidence="2" key="1">
    <citation type="journal article" date="2019" name="Environ. Microbiol.">
        <title>Fungal ecological strategies reflected in gene transcription - a case study of two litter decomposers.</title>
        <authorList>
            <person name="Barbi F."/>
            <person name="Kohler A."/>
            <person name="Barry K."/>
            <person name="Baskaran P."/>
            <person name="Daum C."/>
            <person name="Fauchery L."/>
            <person name="Ihrmark K."/>
            <person name="Kuo A."/>
            <person name="LaButti K."/>
            <person name="Lipzen A."/>
            <person name="Morin E."/>
            <person name="Grigoriev I.V."/>
            <person name="Henrissat B."/>
            <person name="Lindahl B."/>
            <person name="Martin F."/>
        </authorList>
    </citation>
    <scope>NUCLEOTIDE SEQUENCE</scope>
    <source>
        <strain evidence="2">JB14</strain>
    </source>
</reference>
<feature type="compositionally biased region" description="Polar residues" evidence="1">
    <location>
        <begin position="99"/>
        <end position="111"/>
    </location>
</feature>
<proteinExistence type="predicted"/>
<evidence type="ECO:0000256" key="1">
    <source>
        <dbReference type="SAM" id="MobiDB-lite"/>
    </source>
</evidence>
<dbReference type="Proteomes" id="UP000799118">
    <property type="component" value="Unassembled WGS sequence"/>
</dbReference>
<dbReference type="AlphaFoldDB" id="A0A6A4HL10"/>
<evidence type="ECO:0000313" key="2">
    <source>
        <dbReference type="EMBL" id="KAE9398806.1"/>
    </source>
</evidence>
<dbReference type="EMBL" id="ML769477">
    <property type="protein sequence ID" value="KAE9398806.1"/>
    <property type="molecule type" value="Genomic_DNA"/>
</dbReference>
<protein>
    <submittedName>
        <fullName evidence="2">Uncharacterized protein</fullName>
    </submittedName>
</protein>
<organism evidence="2 3">
    <name type="scientific">Gymnopus androsaceus JB14</name>
    <dbReference type="NCBI Taxonomy" id="1447944"/>
    <lineage>
        <taxon>Eukaryota</taxon>
        <taxon>Fungi</taxon>
        <taxon>Dikarya</taxon>
        <taxon>Basidiomycota</taxon>
        <taxon>Agaricomycotina</taxon>
        <taxon>Agaricomycetes</taxon>
        <taxon>Agaricomycetidae</taxon>
        <taxon>Agaricales</taxon>
        <taxon>Marasmiineae</taxon>
        <taxon>Omphalotaceae</taxon>
        <taxon>Gymnopus</taxon>
    </lineage>
</organism>
<evidence type="ECO:0000313" key="3">
    <source>
        <dbReference type="Proteomes" id="UP000799118"/>
    </source>
</evidence>
<sequence length="130" mass="14178">MIQEHQATGPSLSLALSYNPSPTVLYPERVSSAQFHFITSDNLPGVWLQLVLRCLPVPPRHTPTPSRLVLDHASHPSVSSKLSLALSHSPITYPAAMQPSLTPRKGSSSPQTEDDRMRYSAVSTIHSLTV</sequence>